<evidence type="ECO:0000313" key="6">
    <source>
        <dbReference type="Proteomes" id="UP000821866"/>
    </source>
</evidence>
<gene>
    <name evidence="4" type="ORF">HPB51_010147</name>
</gene>
<dbReference type="PANTHER" id="PTHR28524">
    <property type="entry name" value="SUCCINATE DEHYDROGENASE ASSEMBLY FACTOR 4, MITOCHONDRIAL"/>
    <property type="match status" value="1"/>
</dbReference>
<dbReference type="GO" id="GO:0034553">
    <property type="term" value="P:mitochondrial respiratory chain complex II assembly"/>
    <property type="evidence" value="ECO:0007669"/>
    <property type="project" value="TreeGrafter"/>
</dbReference>
<accession>A0A6M2CJW4</accession>
<dbReference type="GO" id="GO:0005739">
    <property type="term" value="C:mitochondrion"/>
    <property type="evidence" value="ECO:0007669"/>
    <property type="project" value="TreeGrafter"/>
</dbReference>
<dbReference type="Pfam" id="PF07896">
    <property type="entry name" value="DUF1674"/>
    <property type="match status" value="1"/>
</dbReference>
<keyword evidence="6" id="KW-1185">Reference proteome</keyword>
<dbReference type="Proteomes" id="UP000821866">
    <property type="component" value="Chromosome 1"/>
</dbReference>
<sequence length="97" mass="10747">MLANVQKLRFCRSTLMKRASVFARLTHKEAEPEPGVKAPPEHASTTDEKNDASSSDQDPFARFPDNTNPQTGEVGGPTGPEPTRYGDWERKGRVSDF</sequence>
<dbReference type="InterPro" id="IPR012875">
    <property type="entry name" value="SDHF4"/>
</dbReference>
<evidence type="ECO:0000313" key="5">
    <source>
        <dbReference type="EMBL" id="NOV33838.1"/>
    </source>
</evidence>
<dbReference type="PANTHER" id="PTHR28524:SF3">
    <property type="entry name" value="SUCCINATE DEHYDROGENASE ASSEMBLY FACTOR 4, MITOCHONDRIAL"/>
    <property type="match status" value="1"/>
</dbReference>
<evidence type="ECO:0000313" key="4">
    <source>
        <dbReference type="EMBL" id="KAH8040367.1"/>
    </source>
</evidence>
<dbReference type="EMBL" id="GHWJ01001101">
    <property type="protein sequence ID" value="NOV33838.1"/>
    <property type="molecule type" value="Transcribed_RNA"/>
</dbReference>
<reference evidence="5" key="1">
    <citation type="submission" date="2019-09" db="EMBL/GenBank/DDBJ databases">
        <title>Organ-specific transcriptomic study of the physiology of the cattle tick, Rhipicephalus microplus.</title>
        <authorList>
            <person name="Tirloni L."/>
            <person name="Braz G."/>
            <person name="Gandara A.C.P."/>
            <person name="Sabadin G.A."/>
            <person name="da Silva R.M."/>
            <person name="Guizzo M.G."/>
            <person name="Machado J.A."/>
            <person name="Costa E.P."/>
            <person name="Gomes H.F."/>
            <person name="Moraes J."/>
            <person name="Mota M.B.S."/>
            <person name="Mesquita R.D."/>
            <person name="Alvarenga P.H."/>
            <person name="Alves F."/>
            <person name="Seixas A."/>
            <person name="da Fonseca R.N."/>
            <person name="Fogaca A."/>
            <person name="Logullo C."/>
            <person name="Tanaka A."/>
            <person name="Daffre S."/>
            <person name="Termignoni C."/>
            <person name="Vaz I.S.Jr."/>
            <person name="Oliveira P.L."/>
            <person name="Ribeiro J.M."/>
        </authorList>
    </citation>
    <scope>NUCLEOTIDE SEQUENCE</scope>
    <source>
        <strain evidence="5">Porto Alegre</strain>
    </source>
</reference>
<reference evidence="4" key="3">
    <citation type="submission" date="2021-09" db="EMBL/GenBank/DDBJ databases">
        <authorList>
            <person name="Jia N."/>
            <person name="Wang J."/>
            <person name="Shi W."/>
            <person name="Du L."/>
            <person name="Sun Y."/>
            <person name="Zhan W."/>
            <person name="Jiang J."/>
            <person name="Wang Q."/>
            <person name="Zhang B."/>
            <person name="Ji P."/>
            <person name="Sakyi L.B."/>
            <person name="Cui X."/>
            <person name="Yuan T."/>
            <person name="Jiang B."/>
            <person name="Yang W."/>
            <person name="Lam T.T.-Y."/>
            <person name="Chang Q."/>
            <person name="Ding S."/>
            <person name="Wang X."/>
            <person name="Zhu J."/>
            <person name="Ruan X."/>
            <person name="Zhao L."/>
            <person name="Wei J."/>
            <person name="Que T."/>
            <person name="Du C."/>
            <person name="Cheng J."/>
            <person name="Dai P."/>
            <person name="Han X."/>
            <person name="Huang E."/>
            <person name="Gao Y."/>
            <person name="Liu J."/>
            <person name="Shao H."/>
            <person name="Ye R."/>
            <person name="Li L."/>
            <person name="Wei W."/>
            <person name="Wang X."/>
            <person name="Wang C."/>
            <person name="Huo Q."/>
            <person name="Li W."/>
            <person name="Guo W."/>
            <person name="Chen H."/>
            <person name="Chen S."/>
            <person name="Zhou L."/>
            <person name="Zhou L."/>
            <person name="Ni X."/>
            <person name="Tian J."/>
            <person name="Zhou Y."/>
            <person name="Sheng Y."/>
            <person name="Liu T."/>
            <person name="Pan Y."/>
            <person name="Xia L."/>
            <person name="Li J."/>
            <person name="Zhao F."/>
            <person name="Cao W."/>
        </authorList>
    </citation>
    <scope>NUCLEOTIDE SEQUENCE</scope>
    <source>
        <strain evidence="4">Rmic-2018</strain>
        <tissue evidence="4">Larvae</tissue>
    </source>
</reference>
<evidence type="ECO:0000256" key="1">
    <source>
        <dbReference type="ARBA" id="ARBA00005701"/>
    </source>
</evidence>
<comment type="similarity">
    <text evidence="1">Belongs to the SDHAF4 family.</text>
</comment>
<evidence type="ECO:0000256" key="3">
    <source>
        <dbReference type="SAM" id="MobiDB-lite"/>
    </source>
</evidence>
<evidence type="ECO:0000256" key="2">
    <source>
        <dbReference type="ARBA" id="ARBA00022170"/>
    </source>
</evidence>
<proteinExistence type="inferred from homology"/>
<organism evidence="5">
    <name type="scientific">Rhipicephalus microplus</name>
    <name type="common">Cattle tick</name>
    <name type="synonym">Boophilus microplus</name>
    <dbReference type="NCBI Taxonomy" id="6941"/>
    <lineage>
        <taxon>Eukaryota</taxon>
        <taxon>Metazoa</taxon>
        <taxon>Ecdysozoa</taxon>
        <taxon>Arthropoda</taxon>
        <taxon>Chelicerata</taxon>
        <taxon>Arachnida</taxon>
        <taxon>Acari</taxon>
        <taxon>Parasitiformes</taxon>
        <taxon>Ixodida</taxon>
        <taxon>Ixodoidea</taxon>
        <taxon>Ixodidae</taxon>
        <taxon>Rhipicephalinae</taxon>
        <taxon>Rhipicephalus</taxon>
        <taxon>Boophilus</taxon>
    </lineage>
</organism>
<dbReference type="EMBL" id="JABSTU010000001">
    <property type="protein sequence ID" value="KAH8040367.1"/>
    <property type="molecule type" value="Genomic_DNA"/>
</dbReference>
<feature type="region of interest" description="Disordered" evidence="3">
    <location>
        <begin position="25"/>
        <end position="97"/>
    </location>
</feature>
<protein>
    <recommendedName>
        <fullName evidence="2">Succinate dehydrogenase assembly factor 4, mitochondrial</fullName>
    </recommendedName>
</protein>
<reference evidence="4" key="2">
    <citation type="journal article" date="2020" name="Cell">
        <title>Large-Scale Comparative Analyses of Tick Genomes Elucidate Their Genetic Diversity and Vector Capacities.</title>
        <authorList>
            <consortium name="Tick Genome and Microbiome Consortium (TIGMIC)"/>
            <person name="Jia N."/>
            <person name="Wang J."/>
            <person name="Shi W."/>
            <person name="Du L."/>
            <person name="Sun Y."/>
            <person name="Zhan W."/>
            <person name="Jiang J.F."/>
            <person name="Wang Q."/>
            <person name="Zhang B."/>
            <person name="Ji P."/>
            <person name="Bell-Sakyi L."/>
            <person name="Cui X.M."/>
            <person name="Yuan T.T."/>
            <person name="Jiang B.G."/>
            <person name="Yang W.F."/>
            <person name="Lam T.T."/>
            <person name="Chang Q.C."/>
            <person name="Ding S.J."/>
            <person name="Wang X.J."/>
            <person name="Zhu J.G."/>
            <person name="Ruan X.D."/>
            <person name="Zhao L."/>
            <person name="Wei J.T."/>
            <person name="Ye R.Z."/>
            <person name="Que T.C."/>
            <person name="Du C.H."/>
            <person name="Zhou Y.H."/>
            <person name="Cheng J.X."/>
            <person name="Dai P.F."/>
            <person name="Guo W.B."/>
            <person name="Han X.H."/>
            <person name="Huang E.J."/>
            <person name="Li L.F."/>
            <person name="Wei W."/>
            <person name="Gao Y.C."/>
            <person name="Liu J.Z."/>
            <person name="Shao H.Z."/>
            <person name="Wang X."/>
            <person name="Wang C.C."/>
            <person name="Yang T.C."/>
            <person name="Huo Q.B."/>
            <person name="Li W."/>
            <person name="Chen H.Y."/>
            <person name="Chen S.E."/>
            <person name="Zhou L.G."/>
            <person name="Ni X.B."/>
            <person name="Tian J.H."/>
            <person name="Sheng Y."/>
            <person name="Liu T."/>
            <person name="Pan Y.S."/>
            <person name="Xia L.Y."/>
            <person name="Li J."/>
            <person name="Zhao F."/>
            <person name="Cao W.C."/>
        </authorList>
    </citation>
    <scope>NUCLEOTIDE SEQUENCE</scope>
    <source>
        <strain evidence="4">Rmic-2018</strain>
    </source>
</reference>
<feature type="compositionally biased region" description="Basic and acidic residues" evidence="3">
    <location>
        <begin position="84"/>
        <end position="97"/>
    </location>
</feature>
<name>A0A6M2CJW4_RHIMP</name>
<dbReference type="AlphaFoldDB" id="A0A6M2CJW4"/>